<reference evidence="10 11" key="1">
    <citation type="journal article" date="2016" name="Mol. Biol. Evol.">
        <title>Comparative Genomics of Early-Diverging Mushroom-Forming Fungi Provides Insights into the Origins of Lignocellulose Decay Capabilities.</title>
        <authorList>
            <person name="Nagy L.G."/>
            <person name="Riley R."/>
            <person name="Tritt A."/>
            <person name="Adam C."/>
            <person name="Daum C."/>
            <person name="Floudas D."/>
            <person name="Sun H."/>
            <person name="Yadav J.S."/>
            <person name="Pangilinan J."/>
            <person name="Larsson K.H."/>
            <person name="Matsuura K."/>
            <person name="Barry K."/>
            <person name="Labutti K."/>
            <person name="Kuo R."/>
            <person name="Ohm R.A."/>
            <person name="Bhattacharya S.S."/>
            <person name="Shirouzu T."/>
            <person name="Yoshinaga Y."/>
            <person name="Martin F.M."/>
            <person name="Grigoriev I.V."/>
            <person name="Hibbett D.S."/>
        </authorList>
    </citation>
    <scope>NUCLEOTIDE SEQUENCE [LARGE SCALE GENOMIC DNA]</scope>
    <source>
        <strain evidence="10 11">HHB14362 ss-1</strain>
    </source>
</reference>
<dbReference type="InterPro" id="IPR007872">
    <property type="entry name" value="DPH_MB_dom"/>
</dbReference>
<dbReference type="InterPro" id="IPR036671">
    <property type="entry name" value="DPH_MB_sf"/>
</dbReference>
<dbReference type="GO" id="GO:0001671">
    <property type="term" value="F:ATPase activator activity"/>
    <property type="evidence" value="ECO:0007669"/>
    <property type="project" value="TreeGrafter"/>
</dbReference>
<evidence type="ECO:0000256" key="3">
    <source>
        <dbReference type="ARBA" id="ARBA00021797"/>
    </source>
</evidence>
<protein>
    <recommendedName>
        <fullName evidence="3">Diphthamide biosynthesis protein 4</fullName>
    </recommendedName>
</protein>
<dbReference type="STRING" id="1314782.A0A165QNP5"/>
<dbReference type="Gene3D" id="3.10.660.10">
    <property type="entry name" value="DPH Zinc finger"/>
    <property type="match status" value="1"/>
</dbReference>
<dbReference type="SUPFAM" id="SSF46565">
    <property type="entry name" value="Chaperone J-domain"/>
    <property type="match status" value="1"/>
</dbReference>
<dbReference type="InterPro" id="IPR036869">
    <property type="entry name" value="J_dom_sf"/>
</dbReference>
<dbReference type="PANTHER" id="PTHR45255:SF1">
    <property type="entry name" value="DNAJ HOMOLOG SUBFAMILY C MEMBER 24"/>
    <property type="match status" value="1"/>
</dbReference>
<evidence type="ECO:0000256" key="5">
    <source>
        <dbReference type="ARBA" id="ARBA00022833"/>
    </source>
</evidence>
<comment type="similarity">
    <text evidence="2">Belongs to the DPH4 family.</text>
</comment>
<dbReference type="Gene3D" id="1.10.287.110">
    <property type="entry name" value="DnaJ domain"/>
    <property type="match status" value="1"/>
</dbReference>
<dbReference type="PANTHER" id="PTHR45255">
    <property type="entry name" value="DNAJ HOMOLOG SUBFAMILY C MEMBER 24"/>
    <property type="match status" value="1"/>
</dbReference>
<dbReference type="Pfam" id="PF05207">
    <property type="entry name" value="Zn_ribbon_CSL"/>
    <property type="match status" value="1"/>
</dbReference>
<dbReference type="GO" id="GO:0017183">
    <property type="term" value="P:protein histidyl modification to diphthamide"/>
    <property type="evidence" value="ECO:0007669"/>
    <property type="project" value="UniProtKB-UniPathway"/>
</dbReference>
<keyword evidence="4" id="KW-0479">Metal-binding</keyword>
<keyword evidence="6" id="KW-0408">Iron</keyword>
<evidence type="ECO:0000256" key="2">
    <source>
        <dbReference type="ARBA" id="ARBA00006169"/>
    </source>
</evidence>
<evidence type="ECO:0000256" key="4">
    <source>
        <dbReference type="ARBA" id="ARBA00022723"/>
    </source>
</evidence>
<evidence type="ECO:0000313" key="11">
    <source>
        <dbReference type="Proteomes" id="UP000076761"/>
    </source>
</evidence>
<dbReference type="Pfam" id="PF00226">
    <property type="entry name" value="DnaJ"/>
    <property type="match status" value="1"/>
</dbReference>
<dbReference type="UniPathway" id="UPA00559"/>
<dbReference type="Proteomes" id="UP000076761">
    <property type="component" value="Unassembled WGS sequence"/>
</dbReference>
<gene>
    <name evidence="10" type="ORF">NEOLEDRAFT_1157664</name>
</gene>
<feature type="compositionally biased region" description="Polar residues" evidence="7">
    <location>
        <begin position="19"/>
        <end position="30"/>
    </location>
</feature>
<dbReference type="AlphaFoldDB" id="A0A165QNP5"/>
<evidence type="ECO:0000259" key="9">
    <source>
        <dbReference type="PROSITE" id="PS51074"/>
    </source>
</evidence>
<feature type="domain" description="J" evidence="8">
    <location>
        <begin position="1"/>
        <end position="55"/>
    </location>
</feature>
<comment type="function">
    <text evidence="1">Required for the first step of diphthamide biosynthesis, the transfer of 3-amino-3-carboxypropyl from S-adenosyl-L-methionine to a histidine residue. Diphthamide is a post-translational modification of histidine which occurs in elongation factor 2.</text>
</comment>
<feature type="domain" description="DPH-type MB" evidence="9">
    <location>
        <begin position="66"/>
        <end position="125"/>
    </location>
</feature>
<dbReference type="EMBL" id="KV425593">
    <property type="protein sequence ID" value="KZT22669.1"/>
    <property type="molecule type" value="Genomic_DNA"/>
</dbReference>
<dbReference type="SUPFAM" id="SSF144217">
    <property type="entry name" value="CSL zinc finger"/>
    <property type="match status" value="1"/>
</dbReference>
<sequence>MAITYHRALLIHHPDKQHSPSSSPDTNGNDTITQIQAAYKTLSSPTLRAAYDRQLAHSRIPTGPRPAQIVSLEDFTEEEGGEREGRWTYVCRCGGTYVITEREMEDDRHLIGCGSCSEVVWVGYEVAEDEDGEGKNA</sequence>
<dbReference type="GO" id="GO:0008198">
    <property type="term" value="F:ferrous iron binding"/>
    <property type="evidence" value="ECO:0007669"/>
    <property type="project" value="TreeGrafter"/>
</dbReference>
<dbReference type="OrthoDB" id="445556at2759"/>
<dbReference type="PROSITE" id="PS51074">
    <property type="entry name" value="DPH_MB"/>
    <property type="match status" value="1"/>
</dbReference>
<dbReference type="InterPro" id="IPR001623">
    <property type="entry name" value="DnaJ_domain"/>
</dbReference>
<organism evidence="10 11">
    <name type="scientific">Neolentinus lepideus HHB14362 ss-1</name>
    <dbReference type="NCBI Taxonomy" id="1314782"/>
    <lineage>
        <taxon>Eukaryota</taxon>
        <taxon>Fungi</taxon>
        <taxon>Dikarya</taxon>
        <taxon>Basidiomycota</taxon>
        <taxon>Agaricomycotina</taxon>
        <taxon>Agaricomycetes</taxon>
        <taxon>Gloeophyllales</taxon>
        <taxon>Gloeophyllaceae</taxon>
        <taxon>Neolentinus</taxon>
    </lineage>
</organism>
<keyword evidence="11" id="KW-1185">Reference proteome</keyword>
<evidence type="ECO:0000256" key="6">
    <source>
        <dbReference type="ARBA" id="ARBA00023004"/>
    </source>
</evidence>
<dbReference type="FunCoup" id="A0A165QNP5">
    <property type="interactions" value="149"/>
</dbReference>
<name>A0A165QNP5_9AGAM</name>
<evidence type="ECO:0000256" key="1">
    <source>
        <dbReference type="ARBA" id="ARBA00003474"/>
    </source>
</evidence>
<keyword evidence="5" id="KW-0862">Zinc</keyword>
<evidence type="ECO:0000259" key="8">
    <source>
        <dbReference type="PROSITE" id="PS50076"/>
    </source>
</evidence>
<evidence type="ECO:0000256" key="7">
    <source>
        <dbReference type="SAM" id="MobiDB-lite"/>
    </source>
</evidence>
<dbReference type="InParanoid" id="A0A165QNP5"/>
<dbReference type="PROSITE" id="PS50076">
    <property type="entry name" value="DNAJ_2"/>
    <property type="match status" value="1"/>
</dbReference>
<proteinExistence type="inferred from homology"/>
<feature type="region of interest" description="Disordered" evidence="7">
    <location>
        <begin position="11"/>
        <end position="30"/>
    </location>
</feature>
<evidence type="ECO:0000313" key="10">
    <source>
        <dbReference type="EMBL" id="KZT22669.1"/>
    </source>
</evidence>
<accession>A0A165QNP5</accession>